<reference evidence="1 2" key="1">
    <citation type="journal article" date="2024" name="Plant Biotechnol. J.">
        <title>Genome and CRISPR/Cas9 system of a widespread forest tree (Populus alba) in the world.</title>
        <authorList>
            <person name="Liu Y.J."/>
            <person name="Jiang P.F."/>
            <person name="Han X.M."/>
            <person name="Li X.Y."/>
            <person name="Wang H.M."/>
            <person name="Wang Y.J."/>
            <person name="Wang X.X."/>
            <person name="Zeng Q.Y."/>
        </authorList>
    </citation>
    <scope>NUCLEOTIDE SEQUENCE [LARGE SCALE GENOMIC DNA]</scope>
    <source>
        <strain evidence="2">cv. PAL-ZL1</strain>
    </source>
</reference>
<evidence type="ECO:0000313" key="2">
    <source>
        <dbReference type="Proteomes" id="UP000309997"/>
    </source>
</evidence>
<sequence>MEAGSICCLVLALHTVSLVSAASRPFAPNNGVAVNQAGICCLTDDPFETKRVLFLTIVIVSSDFVSLASQDTAFNLYKFHWTRKTPNQVPKKYGIKTKDGVAGGMIIEAAAGYAKGITKIGSTPPSCEHKCHGCTPCEAIQVPAISKTGTHHLSVNYANYEPEGWKCKCGPSFYSP</sequence>
<comment type="caution">
    <text evidence="1">The sequence shown here is derived from an EMBL/GenBank/DDBJ whole genome shotgun (WGS) entry which is preliminary data.</text>
</comment>
<name>A0ACC4CJW4_POPAL</name>
<proteinExistence type="predicted"/>
<evidence type="ECO:0000313" key="1">
    <source>
        <dbReference type="EMBL" id="KAL3598313.1"/>
    </source>
</evidence>
<dbReference type="EMBL" id="RCHU02000003">
    <property type="protein sequence ID" value="KAL3598313.1"/>
    <property type="molecule type" value="Genomic_DNA"/>
</dbReference>
<dbReference type="Proteomes" id="UP000309997">
    <property type="component" value="Unassembled WGS sequence"/>
</dbReference>
<protein>
    <submittedName>
        <fullName evidence="1">Uncharacterized protein</fullName>
    </submittedName>
</protein>
<organism evidence="1 2">
    <name type="scientific">Populus alba</name>
    <name type="common">White poplar</name>
    <dbReference type="NCBI Taxonomy" id="43335"/>
    <lineage>
        <taxon>Eukaryota</taxon>
        <taxon>Viridiplantae</taxon>
        <taxon>Streptophyta</taxon>
        <taxon>Embryophyta</taxon>
        <taxon>Tracheophyta</taxon>
        <taxon>Spermatophyta</taxon>
        <taxon>Magnoliopsida</taxon>
        <taxon>eudicotyledons</taxon>
        <taxon>Gunneridae</taxon>
        <taxon>Pentapetalae</taxon>
        <taxon>rosids</taxon>
        <taxon>fabids</taxon>
        <taxon>Malpighiales</taxon>
        <taxon>Salicaceae</taxon>
        <taxon>Saliceae</taxon>
        <taxon>Populus</taxon>
    </lineage>
</organism>
<accession>A0ACC4CJW4</accession>
<gene>
    <name evidence="1" type="ORF">D5086_006231</name>
</gene>
<keyword evidence="2" id="KW-1185">Reference proteome</keyword>